<feature type="compositionally biased region" description="Polar residues" evidence="1">
    <location>
        <begin position="254"/>
        <end position="319"/>
    </location>
</feature>
<evidence type="ECO:0000256" key="1">
    <source>
        <dbReference type="SAM" id="MobiDB-lite"/>
    </source>
</evidence>
<feature type="compositionally biased region" description="Basic and acidic residues" evidence="1">
    <location>
        <begin position="125"/>
        <end position="139"/>
    </location>
</feature>
<name>A0A8T0GH66_CERPU</name>
<evidence type="ECO:0000313" key="2">
    <source>
        <dbReference type="EMBL" id="KAG0558786.1"/>
    </source>
</evidence>
<dbReference type="Proteomes" id="UP000822688">
    <property type="component" value="Chromosome 10"/>
</dbReference>
<feature type="compositionally biased region" description="Low complexity" evidence="1">
    <location>
        <begin position="219"/>
        <end position="230"/>
    </location>
</feature>
<comment type="caution">
    <text evidence="2">The sequence shown here is derived from an EMBL/GenBank/DDBJ whole genome shotgun (WGS) entry which is preliminary data.</text>
</comment>
<feature type="compositionally biased region" description="Polar residues" evidence="1">
    <location>
        <begin position="198"/>
        <end position="218"/>
    </location>
</feature>
<organism evidence="2 3">
    <name type="scientific">Ceratodon purpureus</name>
    <name type="common">Fire moss</name>
    <name type="synonym">Dicranum purpureum</name>
    <dbReference type="NCBI Taxonomy" id="3225"/>
    <lineage>
        <taxon>Eukaryota</taxon>
        <taxon>Viridiplantae</taxon>
        <taxon>Streptophyta</taxon>
        <taxon>Embryophyta</taxon>
        <taxon>Bryophyta</taxon>
        <taxon>Bryophytina</taxon>
        <taxon>Bryopsida</taxon>
        <taxon>Dicranidae</taxon>
        <taxon>Pseudoditrichales</taxon>
        <taxon>Ditrichaceae</taxon>
        <taxon>Ceratodon</taxon>
    </lineage>
</organism>
<keyword evidence="3" id="KW-1185">Reference proteome</keyword>
<accession>A0A8T0GH66</accession>
<evidence type="ECO:0000313" key="3">
    <source>
        <dbReference type="Proteomes" id="UP000822688"/>
    </source>
</evidence>
<gene>
    <name evidence="2" type="ORF">KC19_10G054400</name>
</gene>
<feature type="region of interest" description="Disordered" evidence="1">
    <location>
        <begin position="116"/>
        <end position="347"/>
    </location>
</feature>
<dbReference type="EMBL" id="CM026431">
    <property type="protein sequence ID" value="KAG0558786.1"/>
    <property type="molecule type" value="Genomic_DNA"/>
</dbReference>
<dbReference type="AlphaFoldDB" id="A0A8T0GH66"/>
<sequence>MDTCKWKITYNNPNHCSMMELAHTPTRPPWRPAASSITANLDLDVPPPQWSSRKSQKSVELTIPPQYMSATDLIAAMPKRHRMPKPQSLSNALAVEEPRVYPKTPWAPSLTSQLEAAEFGKPSRRSSEHTPKSVLDHAKSTSSDARSRSNTGKHGSQLASPPSAARSLLNSAAQSERDFGGSERSFPIASPRHKRSHQSSPAMSQQGSPPRKNASSNDRASPASPAGSARSPERSPGHSPPYSESGHNSRHRTTATNSGLASVNDTSVSQSTNPRSSRYDTRGSSSRMTTTDTHNNNLPSRGTTGGSVRSMSACSSVTHRSMEGSPASGRCSPPTPASPSSPTYSPY</sequence>
<reference evidence="2" key="1">
    <citation type="submission" date="2020-06" db="EMBL/GenBank/DDBJ databases">
        <title>WGS assembly of Ceratodon purpureus strain R40.</title>
        <authorList>
            <person name="Carey S.B."/>
            <person name="Jenkins J."/>
            <person name="Shu S."/>
            <person name="Lovell J.T."/>
            <person name="Sreedasyam A."/>
            <person name="Maumus F."/>
            <person name="Tiley G.P."/>
            <person name="Fernandez-Pozo N."/>
            <person name="Barry K."/>
            <person name="Chen C."/>
            <person name="Wang M."/>
            <person name="Lipzen A."/>
            <person name="Daum C."/>
            <person name="Saski C.A."/>
            <person name="Payton A.C."/>
            <person name="Mcbreen J.C."/>
            <person name="Conrad R.E."/>
            <person name="Kollar L.M."/>
            <person name="Olsson S."/>
            <person name="Huttunen S."/>
            <person name="Landis J.B."/>
            <person name="Wickett N.J."/>
            <person name="Johnson M.G."/>
            <person name="Rensing S.A."/>
            <person name="Grimwood J."/>
            <person name="Schmutz J."/>
            <person name="Mcdaniel S.F."/>
        </authorList>
    </citation>
    <scope>NUCLEOTIDE SEQUENCE</scope>
    <source>
        <strain evidence="2">R40</strain>
    </source>
</reference>
<protein>
    <submittedName>
        <fullName evidence="2">Uncharacterized protein</fullName>
    </submittedName>
</protein>
<feature type="compositionally biased region" description="Polar residues" evidence="1">
    <location>
        <begin position="140"/>
        <end position="160"/>
    </location>
</feature>
<proteinExistence type="predicted"/>